<evidence type="ECO:0000313" key="2">
    <source>
        <dbReference type="Proteomes" id="UP000007013"/>
    </source>
</evidence>
<gene>
    <name evidence="1" type="ordered locus">Oter_2631</name>
</gene>
<evidence type="ECO:0000313" key="1">
    <source>
        <dbReference type="EMBL" id="ACB75912.1"/>
    </source>
</evidence>
<dbReference type="KEGG" id="ote:Oter_2631"/>
<dbReference type="AlphaFoldDB" id="B1ZU30"/>
<organism evidence="1 2">
    <name type="scientific">Opitutus terrae (strain DSM 11246 / JCM 15787 / PB90-1)</name>
    <dbReference type="NCBI Taxonomy" id="452637"/>
    <lineage>
        <taxon>Bacteria</taxon>
        <taxon>Pseudomonadati</taxon>
        <taxon>Verrucomicrobiota</taxon>
        <taxon>Opitutia</taxon>
        <taxon>Opitutales</taxon>
        <taxon>Opitutaceae</taxon>
        <taxon>Opitutus</taxon>
    </lineage>
</organism>
<accession>B1ZU30</accession>
<protein>
    <submittedName>
        <fullName evidence="1">Uncharacterized protein</fullName>
    </submittedName>
</protein>
<dbReference type="Proteomes" id="UP000007013">
    <property type="component" value="Chromosome"/>
</dbReference>
<name>B1ZU30_OPITP</name>
<dbReference type="RefSeq" id="WP_012375447.1">
    <property type="nucleotide sequence ID" value="NC_010571.1"/>
</dbReference>
<dbReference type="HOGENOM" id="CLU_2845531_0_0_0"/>
<keyword evidence="2" id="KW-1185">Reference proteome</keyword>
<dbReference type="EMBL" id="CP001032">
    <property type="protein sequence ID" value="ACB75912.1"/>
    <property type="molecule type" value="Genomic_DNA"/>
</dbReference>
<reference evidence="1 2" key="1">
    <citation type="journal article" date="2011" name="J. Bacteriol.">
        <title>Genome sequence of the verrucomicrobium Opitutus terrae PB90-1, an abundant inhabitant of rice paddy soil ecosystems.</title>
        <authorList>
            <person name="van Passel M.W."/>
            <person name="Kant R."/>
            <person name="Palva A."/>
            <person name="Copeland A."/>
            <person name="Lucas S."/>
            <person name="Lapidus A."/>
            <person name="Glavina del Rio T."/>
            <person name="Pitluck S."/>
            <person name="Goltsman E."/>
            <person name="Clum A."/>
            <person name="Sun H."/>
            <person name="Schmutz J."/>
            <person name="Larimer F.W."/>
            <person name="Land M.L."/>
            <person name="Hauser L."/>
            <person name="Kyrpides N."/>
            <person name="Mikhailova N."/>
            <person name="Richardson P.P."/>
            <person name="Janssen P.H."/>
            <person name="de Vos W.M."/>
            <person name="Smidt H."/>
        </authorList>
    </citation>
    <scope>NUCLEOTIDE SEQUENCE [LARGE SCALE GENOMIC DNA]</scope>
    <source>
        <strain evidence="2">DSM 11246 / JCM 15787 / PB90-1</strain>
    </source>
</reference>
<sequence>MTTMPDIVTIPAFAPESEARQPKRTLRRAPLPRVRFAGNPRDVTLDRNGATDDVQPRGMIILIVK</sequence>
<proteinExistence type="predicted"/>
<dbReference type="STRING" id="452637.Oter_2631"/>